<dbReference type="Pfam" id="PF00440">
    <property type="entry name" value="TetR_N"/>
    <property type="match status" value="1"/>
</dbReference>
<dbReference type="InterPro" id="IPR039538">
    <property type="entry name" value="BetI_C"/>
</dbReference>
<dbReference type="PANTHER" id="PTHR43479:SF11">
    <property type="entry name" value="ACREF_ENVCD OPERON REPRESSOR-RELATED"/>
    <property type="match status" value="1"/>
</dbReference>
<evidence type="ECO:0000259" key="7">
    <source>
        <dbReference type="PROSITE" id="PS50977"/>
    </source>
</evidence>
<evidence type="ECO:0000256" key="3">
    <source>
        <dbReference type="ARBA" id="ARBA00023125"/>
    </source>
</evidence>
<protein>
    <submittedName>
        <fullName evidence="8">HTH-type transcriptional regulator BetI</fullName>
    </submittedName>
</protein>
<name>A0A1X6ZN22_9RHOB</name>
<dbReference type="PRINTS" id="PR00455">
    <property type="entry name" value="HTHTETR"/>
</dbReference>
<evidence type="ECO:0000256" key="1">
    <source>
        <dbReference type="ARBA" id="ARBA00022491"/>
    </source>
</evidence>
<keyword evidence="9" id="KW-1185">Reference proteome</keyword>
<dbReference type="Pfam" id="PF13977">
    <property type="entry name" value="TetR_C_6"/>
    <property type="match status" value="1"/>
</dbReference>
<sequence length="218" mass="24135">METLDKNKESKGKKRASKRDPEGSRQALIDATLDTIAEIGITDTTVTSIIKRADLSRGMIHLHFGGKDKLLSSAAKYYSEVYYAELEKSLKHAGGDPEAIIMAVVRTDLGPNLLNERSAKVWHAFRGVAHSHPGISEYSSTQDERLKGILQKAFEHITREHSVGGQLSARQATFGTFALLEGMWVHFLSDMDGFSREEAVSLIQKFLSGMFPGHFAQD</sequence>
<evidence type="ECO:0000256" key="6">
    <source>
        <dbReference type="SAM" id="MobiDB-lite"/>
    </source>
</evidence>
<evidence type="ECO:0000256" key="4">
    <source>
        <dbReference type="ARBA" id="ARBA00023163"/>
    </source>
</evidence>
<keyword evidence="1" id="KW-0678">Repressor</keyword>
<evidence type="ECO:0000313" key="9">
    <source>
        <dbReference type="Proteomes" id="UP000193061"/>
    </source>
</evidence>
<dbReference type="InterPro" id="IPR009057">
    <property type="entry name" value="Homeodomain-like_sf"/>
</dbReference>
<feature type="compositionally biased region" description="Basic and acidic residues" evidence="6">
    <location>
        <begin position="1"/>
        <end position="10"/>
    </location>
</feature>
<dbReference type="PROSITE" id="PS50977">
    <property type="entry name" value="HTH_TETR_2"/>
    <property type="match status" value="1"/>
</dbReference>
<dbReference type="GO" id="GO:0003677">
    <property type="term" value="F:DNA binding"/>
    <property type="evidence" value="ECO:0007669"/>
    <property type="project" value="UniProtKB-UniRule"/>
</dbReference>
<dbReference type="AlphaFoldDB" id="A0A1X6ZN22"/>
<feature type="DNA-binding region" description="H-T-H motif" evidence="5">
    <location>
        <begin position="45"/>
        <end position="64"/>
    </location>
</feature>
<evidence type="ECO:0000313" key="8">
    <source>
        <dbReference type="EMBL" id="SLN56155.1"/>
    </source>
</evidence>
<evidence type="ECO:0000256" key="2">
    <source>
        <dbReference type="ARBA" id="ARBA00023015"/>
    </source>
</evidence>
<gene>
    <name evidence="8" type="primary">betI_4</name>
    <name evidence="8" type="ORF">ROA7450_02904</name>
</gene>
<dbReference type="Gene3D" id="1.10.357.10">
    <property type="entry name" value="Tetracycline Repressor, domain 2"/>
    <property type="match status" value="1"/>
</dbReference>
<keyword evidence="3 5" id="KW-0238">DNA-binding</keyword>
<proteinExistence type="predicted"/>
<accession>A0A1X6ZN22</accession>
<reference evidence="8 9" key="1">
    <citation type="submission" date="2017-03" db="EMBL/GenBank/DDBJ databases">
        <authorList>
            <person name="Afonso C.L."/>
            <person name="Miller P.J."/>
            <person name="Scott M.A."/>
            <person name="Spackman E."/>
            <person name="Goraichik I."/>
            <person name="Dimitrov K.M."/>
            <person name="Suarez D.L."/>
            <person name="Swayne D.E."/>
        </authorList>
    </citation>
    <scope>NUCLEOTIDE SEQUENCE [LARGE SCALE GENOMIC DNA]</scope>
    <source>
        <strain evidence="8 9">CECT 7450</strain>
    </source>
</reference>
<dbReference type="SUPFAM" id="SSF46689">
    <property type="entry name" value="Homeodomain-like"/>
    <property type="match status" value="1"/>
</dbReference>
<dbReference type="InterPro" id="IPR036271">
    <property type="entry name" value="Tet_transcr_reg_TetR-rel_C_sf"/>
</dbReference>
<dbReference type="InterPro" id="IPR050624">
    <property type="entry name" value="HTH-type_Tx_Regulator"/>
</dbReference>
<dbReference type="InterPro" id="IPR001647">
    <property type="entry name" value="HTH_TetR"/>
</dbReference>
<keyword evidence="4" id="KW-0804">Transcription</keyword>
<feature type="region of interest" description="Disordered" evidence="6">
    <location>
        <begin position="1"/>
        <end position="24"/>
    </location>
</feature>
<dbReference type="PANTHER" id="PTHR43479">
    <property type="entry name" value="ACREF/ENVCD OPERON REPRESSOR-RELATED"/>
    <property type="match status" value="1"/>
</dbReference>
<evidence type="ECO:0000256" key="5">
    <source>
        <dbReference type="PROSITE-ProRule" id="PRU00335"/>
    </source>
</evidence>
<dbReference type="OrthoDB" id="7336460at2"/>
<dbReference type="InterPro" id="IPR023772">
    <property type="entry name" value="DNA-bd_HTH_TetR-type_CS"/>
</dbReference>
<dbReference type="Proteomes" id="UP000193061">
    <property type="component" value="Unassembled WGS sequence"/>
</dbReference>
<organism evidence="8 9">
    <name type="scientific">Roseovarius albus</name>
    <dbReference type="NCBI Taxonomy" id="1247867"/>
    <lineage>
        <taxon>Bacteria</taxon>
        <taxon>Pseudomonadati</taxon>
        <taxon>Pseudomonadota</taxon>
        <taxon>Alphaproteobacteria</taxon>
        <taxon>Rhodobacterales</taxon>
        <taxon>Roseobacteraceae</taxon>
        <taxon>Roseovarius</taxon>
    </lineage>
</organism>
<dbReference type="EMBL" id="FWFX01000009">
    <property type="protein sequence ID" value="SLN56155.1"/>
    <property type="molecule type" value="Genomic_DNA"/>
</dbReference>
<dbReference type="PROSITE" id="PS01081">
    <property type="entry name" value="HTH_TETR_1"/>
    <property type="match status" value="1"/>
</dbReference>
<dbReference type="RefSeq" id="WP_143534461.1">
    <property type="nucleotide sequence ID" value="NZ_FWFX01000009.1"/>
</dbReference>
<feature type="domain" description="HTH tetR-type" evidence="7">
    <location>
        <begin position="22"/>
        <end position="82"/>
    </location>
</feature>
<keyword evidence="2" id="KW-0805">Transcription regulation</keyword>
<dbReference type="SUPFAM" id="SSF48498">
    <property type="entry name" value="Tetracyclin repressor-like, C-terminal domain"/>
    <property type="match status" value="1"/>
</dbReference>